<keyword evidence="2" id="KW-1185">Reference proteome</keyword>
<evidence type="ECO:0000313" key="2">
    <source>
        <dbReference type="Proteomes" id="UP001482620"/>
    </source>
</evidence>
<name>A0ABV0V9F7_9TELE</name>
<sequence>MSSPGQFLLNTFKMRKLHKGWRDNIGGWTGRLIVKMRRPLRSWAWSWKQNGGSGLGHQGWSFHTPLNMTRVKQEIRQLPRLPSVEC</sequence>
<protein>
    <submittedName>
        <fullName evidence="1">Uncharacterized protein</fullName>
    </submittedName>
</protein>
<organism evidence="1 2">
    <name type="scientific">Ilyodon furcidens</name>
    <name type="common">goldbreast splitfin</name>
    <dbReference type="NCBI Taxonomy" id="33524"/>
    <lineage>
        <taxon>Eukaryota</taxon>
        <taxon>Metazoa</taxon>
        <taxon>Chordata</taxon>
        <taxon>Craniata</taxon>
        <taxon>Vertebrata</taxon>
        <taxon>Euteleostomi</taxon>
        <taxon>Actinopterygii</taxon>
        <taxon>Neopterygii</taxon>
        <taxon>Teleostei</taxon>
        <taxon>Neoteleostei</taxon>
        <taxon>Acanthomorphata</taxon>
        <taxon>Ovalentaria</taxon>
        <taxon>Atherinomorphae</taxon>
        <taxon>Cyprinodontiformes</taxon>
        <taxon>Goodeidae</taxon>
        <taxon>Ilyodon</taxon>
    </lineage>
</organism>
<accession>A0ABV0V9F7</accession>
<proteinExistence type="predicted"/>
<gene>
    <name evidence="1" type="ORF">ILYODFUR_034637</name>
</gene>
<comment type="caution">
    <text evidence="1">The sequence shown here is derived from an EMBL/GenBank/DDBJ whole genome shotgun (WGS) entry which is preliminary data.</text>
</comment>
<dbReference type="EMBL" id="JAHRIQ010098986">
    <property type="protein sequence ID" value="MEQ2253664.1"/>
    <property type="molecule type" value="Genomic_DNA"/>
</dbReference>
<reference evidence="1 2" key="1">
    <citation type="submission" date="2021-06" db="EMBL/GenBank/DDBJ databases">
        <authorList>
            <person name="Palmer J.M."/>
        </authorList>
    </citation>
    <scope>NUCLEOTIDE SEQUENCE [LARGE SCALE GENOMIC DNA]</scope>
    <source>
        <strain evidence="2">if_2019</strain>
        <tissue evidence="1">Muscle</tissue>
    </source>
</reference>
<dbReference type="Proteomes" id="UP001482620">
    <property type="component" value="Unassembled WGS sequence"/>
</dbReference>
<evidence type="ECO:0000313" key="1">
    <source>
        <dbReference type="EMBL" id="MEQ2253664.1"/>
    </source>
</evidence>